<dbReference type="InterPro" id="IPR029903">
    <property type="entry name" value="RmlD-like-bd"/>
</dbReference>
<evidence type="ECO:0000256" key="4">
    <source>
        <dbReference type="ARBA" id="ARBA00017099"/>
    </source>
</evidence>
<comment type="function">
    <text evidence="6">Catalyzes the reduction of dTDP-6-deoxy-L-lyxo-4-hexulose to yield dTDP-L-rhamnose.</text>
</comment>
<organism evidence="8 9">
    <name type="scientific">Hymenobacter sedentarius</name>
    <dbReference type="NCBI Taxonomy" id="1411621"/>
    <lineage>
        <taxon>Bacteria</taxon>
        <taxon>Pseudomonadati</taxon>
        <taxon>Bacteroidota</taxon>
        <taxon>Cytophagia</taxon>
        <taxon>Cytophagales</taxon>
        <taxon>Hymenobacteraceae</taxon>
        <taxon>Hymenobacter</taxon>
    </lineage>
</organism>
<dbReference type="PANTHER" id="PTHR10491:SF4">
    <property type="entry name" value="METHIONINE ADENOSYLTRANSFERASE 2 SUBUNIT BETA"/>
    <property type="match status" value="1"/>
</dbReference>
<dbReference type="Pfam" id="PF04321">
    <property type="entry name" value="RmlD_sub_bind"/>
    <property type="match status" value="1"/>
</dbReference>
<dbReference type="AlphaFoldDB" id="A0A0U4ANH0"/>
<dbReference type="SUPFAM" id="SSF51735">
    <property type="entry name" value="NAD(P)-binding Rossmann-fold domains"/>
    <property type="match status" value="1"/>
</dbReference>
<dbReference type="STRING" id="1411621.AUC43_08235"/>
<comment type="similarity">
    <text evidence="2 6">Belongs to the dTDP-4-dehydrorhamnose reductase family.</text>
</comment>
<comment type="catalytic activity">
    <reaction evidence="5">
        <text>dTDP-beta-L-rhamnose + NADP(+) = dTDP-4-dehydro-beta-L-rhamnose + NADPH + H(+)</text>
        <dbReference type="Rhea" id="RHEA:21796"/>
        <dbReference type="ChEBI" id="CHEBI:15378"/>
        <dbReference type="ChEBI" id="CHEBI:57510"/>
        <dbReference type="ChEBI" id="CHEBI:57783"/>
        <dbReference type="ChEBI" id="CHEBI:58349"/>
        <dbReference type="ChEBI" id="CHEBI:62830"/>
        <dbReference type="EC" id="1.1.1.133"/>
    </reaction>
</comment>
<gene>
    <name evidence="8" type="ORF">AUC43_08235</name>
</gene>
<dbReference type="Proteomes" id="UP000059542">
    <property type="component" value="Chromosome"/>
</dbReference>
<evidence type="ECO:0000256" key="1">
    <source>
        <dbReference type="ARBA" id="ARBA00004781"/>
    </source>
</evidence>
<reference evidence="8 9" key="1">
    <citation type="submission" date="2015-12" db="EMBL/GenBank/DDBJ databases">
        <authorList>
            <person name="Shamseldin A."/>
            <person name="Moawad H."/>
            <person name="Abd El-Rahim W.M."/>
            <person name="Sadowsky M.J."/>
        </authorList>
    </citation>
    <scope>NUCLEOTIDE SEQUENCE [LARGE SCALE GENOMIC DNA]</scope>
    <source>
        <strain evidence="8 9">DG5B</strain>
    </source>
</reference>
<dbReference type="Gene3D" id="3.90.25.10">
    <property type="entry name" value="UDP-galactose 4-epimerase, domain 1"/>
    <property type="match status" value="1"/>
</dbReference>
<protein>
    <recommendedName>
        <fullName evidence="4 6">dTDP-4-dehydrorhamnose reductase</fullName>
        <ecNumber evidence="3 6">1.1.1.133</ecNumber>
    </recommendedName>
</protein>
<evidence type="ECO:0000313" key="8">
    <source>
        <dbReference type="EMBL" id="ALW85077.1"/>
    </source>
</evidence>
<dbReference type="GO" id="GO:0019305">
    <property type="term" value="P:dTDP-rhamnose biosynthetic process"/>
    <property type="evidence" value="ECO:0007669"/>
    <property type="project" value="UniProtKB-UniPathway"/>
</dbReference>
<accession>A0A0U4ANH0</accession>
<dbReference type="OrthoDB" id="9801056at2"/>
<dbReference type="InterPro" id="IPR036291">
    <property type="entry name" value="NAD(P)-bd_dom_sf"/>
</dbReference>
<evidence type="ECO:0000256" key="5">
    <source>
        <dbReference type="ARBA" id="ARBA00048200"/>
    </source>
</evidence>
<sequence>MRPDFVADHIAERAIRPLLIAGAHGTLGRAVERICHTRGLVAVALGRAELDVTSPTSVESVLNTVRPWAVLNAAGYVRVDAAEAEAGKCFSENATGPSVLATACAQRDLPFLTFSSDLVFDGEQEAAYTESSVANPLNVYGRSKLAAEQRVLAVHPRALVVRTSAFFNAWDEFNFVHFALQAARRGQRFEAADDVRISPTYVPDLVNASLDLLLDEAAGIWHVTNNGACTWADLARMTAQHAGLSPDYVVPRPMAAFGLAAARPRQTVLVSEQGIVLPSLEHALSRCVREMEHHPLVAG</sequence>
<dbReference type="KEGG" id="hyg:AUC43_08235"/>
<keyword evidence="6" id="KW-0560">Oxidoreductase</keyword>
<proteinExistence type="inferred from homology"/>
<dbReference type="RefSeq" id="WP_068191800.1">
    <property type="nucleotide sequence ID" value="NZ_CP013909.1"/>
</dbReference>
<dbReference type="PANTHER" id="PTHR10491">
    <property type="entry name" value="DTDP-4-DEHYDRORHAMNOSE REDUCTASE"/>
    <property type="match status" value="1"/>
</dbReference>
<dbReference type="EC" id="1.1.1.133" evidence="3 6"/>
<dbReference type="GO" id="GO:0008831">
    <property type="term" value="F:dTDP-4-dehydrorhamnose reductase activity"/>
    <property type="evidence" value="ECO:0007669"/>
    <property type="project" value="UniProtKB-EC"/>
</dbReference>
<dbReference type="Gene3D" id="3.40.50.720">
    <property type="entry name" value="NAD(P)-binding Rossmann-like Domain"/>
    <property type="match status" value="1"/>
</dbReference>
<evidence type="ECO:0000256" key="6">
    <source>
        <dbReference type="RuleBase" id="RU364082"/>
    </source>
</evidence>
<dbReference type="InterPro" id="IPR005913">
    <property type="entry name" value="dTDP_dehydrorham_reduct"/>
</dbReference>
<evidence type="ECO:0000256" key="2">
    <source>
        <dbReference type="ARBA" id="ARBA00010944"/>
    </source>
</evidence>
<evidence type="ECO:0000313" key="9">
    <source>
        <dbReference type="Proteomes" id="UP000059542"/>
    </source>
</evidence>
<evidence type="ECO:0000256" key="3">
    <source>
        <dbReference type="ARBA" id="ARBA00012929"/>
    </source>
</evidence>
<dbReference type="EMBL" id="CP013909">
    <property type="protein sequence ID" value="ALW85077.1"/>
    <property type="molecule type" value="Genomic_DNA"/>
</dbReference>
<keyword evidence="9" id="KW-1185">Reference proteome</keyword>
<keyword evidence="6" id="KW-0521">NADP</keyword>
<dbReference type="CDD" id="cd05254">
    <property type="entry name" value="dTDP_HR_like_SDR_e"/>
    <property type="match status" value="1"/>
</dbReference>
<dbReference type="UniPathway" id="UPA00124"/>
<name>A0A0U4ANH0_9BACT</name>
<evidence type="ECO:0000259" key="7">
    <source>
        <dbReference type="Pfam" id="PF04321"/>
    </source>
</evidence>
<comment type="pathway">
    <text evidence="1 6">Carbohydrate biosynthesis; dTDP-L-rhamnose biosynthesis.</text>
</comment>
<feature type="domain" description="RmlD-like substrate binding" evidence="7">
    <location>
        <begin position="18"/>
        <end position="290"/>
    </location>
</feature>